<name>A0A4R6IQ07_9SPHI</name>
<dbReference type="AlphaFoldDB" id="A0A4R6IQ07"/>
<evidence type="ECO:0000259" key="2">
    <source>
        <dbReference type="Pfam" id="PF17517"/>
    </source>
</evidence>
<evidence type="ECO:0000313" key="3">
    <source>
        <dbReference type="EMBL" id="TDO24414.1"/>
    </source>
</evidence>
<dbReference type="PANTHER" id="PTHR46534">
    <property type="entry name" value="IGGFC_BINDING DOMAIN-CONTAINING PROTEIN"/>
    <property type="match status" value="1"/>
</dbReference>
<protein>
    <submittedName>
        <fullName evidence="3">Gliding motility-associated-like protein</fullName>
    </submittedName>
</protein>
<evidence type="ECO:0000256" key="1">
    <source>
        <dbReference type="SAM" id="SignalP"/>
    </source>
</evidence>
<dbReference type="InterPro" id="IPR026341">
    <property type="entry name" value="T9SS_type_B"/>
</dbReference>
<dbReference type="EMBL" id="SNWM01000001">
    <property type="protein sequence ID" value="TDO24414.1"/>
    <property type="molecule type" value="Genomic_DNA"/>
</dbReference>
<gene>
    <name evidence="3" type="ORF">CLV32_0703</name>
</gene>
<dbReference type="Pfam" id="PF13585">
    <property type="entry name" value="CHU_C"/>
    <property type="match status" value="1"/>
</dbReference>
<feature type="domain" description="IgGFc-binding protein N-terminal" evidence="2">
    <location>
        <begin position="131"/>
        <end position="422"/>
    </location>
</feature>
<keyword evidence="1" id="KW-0732">Signal</keyword>
<dbReference type="Pfam" id="PF17517">
    <property type="entry name" value="IgGFc_binding"/>
    <property type="match status" value="1"/>
</dbReference>
<dbReference type="OrthoDB" id="7794186at2"/>
<dbReference type="NCBIfam" id="TIGR04131">
    <property type="entry name" value="Bac_Flav_CTERM"/>
    <property type="match status" value="1"/>
</dbReference>
<reference evidence="3 4" key="1">
    <citation type="submission" date="2019-03" db="EMBL/GenBank/DDBJ databases">
        <title>Genomic Encyclopedia of Archaeal and Bacterial Type Strains, Phase II (KMG-II): from individual species to whole genera.</title>
        <authorList>
            <person name="Goeker M."/>
        </authorList>
    </citation>
    <scope>NUCLEOTIDE SEQUENCE [LARGE SCALE GENOMIC DNA]</scope>
    <source>
        <strain evidence="3 4">DSM 19034</strain>
    </source>
</reference>
<comment type="caution">
    <text evidence="3">The sequence shown here is derived from an EMBL/GenBank/DDBJ whole genome shotgun (WGS) entry which is preliminary data.</text>
</comment>
<dbReference type="Proteomes" id="UP000295499">
    <property type="component" value="Unassembled WGS sequence"/>
</dbReference>
<proteinExistence type="predicted"/>
<feature type="signal peptide" evidence="1">
    <location>
        <begin position="1"/>
        <end position="23"/>
    </location>
</feature>
<evidence type="ECO:0000313" key="4">
    <source>
        <dbReference type="Proteomes" id="UP000295499"/>
    </source>
</evidence>
<keyword evidence="4" id="KW-1185">Reference proteome</keyword>
<organism evidence="3 4">
    <name type="scientific">Pedobacter duraquae</name>
    <dbReference type="NCBI Taxonomy" id="425511"/>
    <lineage>
        <taxon>Bacteria</taxon>
        <taxon>Pseudomonadati</taxon>
        <taxon>Bacteroidota</taxon>
        <taxon>Sphingobacteriia</taxon>
        <taxon>Sphingobacteriales</taxon>
        <taxon>Sphingobacteriaceae</taxon>
        <taxon>Pedobacter</taxon>
    </lineage>
</organism>
<feature type="chain" id="PRO_5020767982" evidence="1">
    <location>
        <begin position="24"/>
        <end position="717"/>
    </location>
</feature>
<dbReference type="PANTHER" id="PTHR46534:SF1">
    <property type="entry name" value="IGGFC-BINDING PROTEIN N-TERMINAL DOMAIN-CONTAINING PROTEIN"/>
    <property type="match status" value="1"/>
</dbReference>
<dbReference type="InterPro" id="IPR035234">
    <property type="entry name" value="IgGFc-bd_N"/>
</dbReference>
<sequence length="717" mass="77453">MKPLWRIILCFFCLCFASSASKAQSVSNEGLDFWAVFPTHIPSNGAFAQMSIYITATKASRGNVLIGSAAIPFTVSANQIVEIPIPYDLANIADSDGNKVLSDKSIHIVVDTGQPKVAVFALISAQARSEAYLVLPTEVMGQRYYAMSEASPTVAGFNGISGKPYIIVIATEDNTDITLKNNNGIDVSVHLSKKGDMYEFLDVKDVTGTLIQTNGCQKFAAFSGHSGIAIQGNSADPLIQQLYPLESWGKTYGIIPFIDRNYYYKIIAAENNTKISIDGVQTASLNAGEVYVPAALPLTTPYLVTANLPISIAQFAYSQSSLSASSAPVTGDPDMVILNPEEYNIKQITLFASFVRTVQEFYLNVFMKTSGVSTFKINGVPANAIWKQMGSNPAYSYAQIPYSNSTSLTLSADEGFNAMAYGFGNVESYAYSAGTNLAVSNFLKLTNVNANVTGDDGCIGQPLTVKVILPGAAKTLNWKFEDASLNKTVTNPVATITTSAEGILQYEYVYPGRVTYGTLGTHRVTLNADLEAGLNPCTSGNVTYTYDFEIVQPEIFLPDVVKILPGGVTNIKGSTKNLNLTYKWSPQTGLSDPSIINPNVSTTHDQLYTLTATSDLGCITTAEVLVQVVDSFDIPNTFSPNGDGINDVWNLQLLNTYLNSLVEVFNRNGEKVFSSIGYANPFDGNYQGKALPVGTYYYIITPRNGKQNKTGPLTIIR</sequence>
<accession>A0A4R6IQ07</accession>